<comment type="caution">
    <text evidence="10">The sequence shown here is derived from an EMBL/GenBank/DDBJ whole genome shotgun (WGS) entry which is preliminary data.</text>
</comment>
<evidence type="ECO:0000256" key="2">
    <source>
        <dbReference type="ARBA" id="ARBA00022527"/>
    </source>
</evidence>
<evidence type="ECO:0000256" key="8">
    <source>
        <dbReference type="SAM" id="MobiDB-lite"/>
    </source>
</evidence>
<evidence type="ECO:0000313" key="11">
    <source>
        <dbReference type="Proteomes" id="UP000031599"/>
    </source>
</evidence>
<name>A0A0C2CQ06_9BACT</name>
<dbReference type="Gene3D" id="3.30.200.20">
    <property type="entry name" value="Phosphorylase Kinase, domain 1"/>
    <property type="match status" value="1"/>
</dbReference>
<dbReference type="CDD" id="cd07177">
    <property type="entry name" value="terB_like"/>
    <property type="match status" value="1"/>
</dbReference>
<dbReference type="Gene3D" id="1.10.3680.10">
    <property type="entry name" value="TerB-like"/>
    <property type="match status" value="1"/>
</dbReference>
<organism evidence="10 11">
    <name type="scientific">Enhygromyxa salina</name>
    <dbReference type="NCBI Taxonomy" id="215803"/>
    <lineage>
        <taxon>Bacteria</taxon>
        <taxon>Pseudomonadati</taxon>
        <taxon>Myxococcota</taxon>
        <taxon>Polyangia</taxon>
        <taxon>Nannocystales</taxon>
        <taxon>Nannocystaceae</taxon>
        <taxon>Enhygromyxa</taxon>
    </lineage>
</organism>
<feature type="domain" description="Protein kinase" evidence="9">
    <location>
        <begin position="22"/>
        <end position="288"/>
    </location>
</feature>
<sequence length="917" mass="100190">MSRMPSATDTDPLVGQLLDGRYRVEGLIGAGGMGRVYRAVRDGLGKLVAIKVLPLEIKASERETLVARFTREAQATASIRHRNVVEILDFGQTADCVYFVMELLEGQTLASLVGHGRRLSLARLVPIAQQTAAGLQSAHELGIIHRDVKPANIFIEITDSGDRVKILDFGLAKLNDGLKLTEAGMIFGTASYMSPEQAHGGKLDLRTDIYAYGCVLFEAITGRPPFQGDSFMEILGKHLRVEPPAIRELCPTLELPEELTQLVVRALAKRPDDRFPNMDTIQAALSSIDVPPPPPPPRRPSRTRTSPVLAPLGFLFVAFAYSTDSELATSEVEHIAKELSEWAPGLDPGRVRESVDAVVNEYERLQTESRREARTLAVTEELAQMLSVEERRRVLGCLWRIAGADGKILETERRFIMTTVERFDMTGTKKAAPAPEPEPEPEHTEIVPAAFEEQPEERTEIIPAAFDDRAPADLVGFEDGEPREPSLIVPLAIEAPTLARLPDELPLLAPAPGDEPPPRPSGERNVDADTDRGLTVELLRRSFDTCATALEQMQADGTPLVELSRTSLAEWTAGLQILRLDRTEGVYQLALSVLDDADVSLTRRASAALVLLCVQGRKVASMLLDHLAEDGESSALEPIAGALELWQDQSQHACLLRGLDESNESARPRWIEALARCAIDPGPTYFADWEAPRRDDELAPLLRLLAFHAGRDAHKQRIMPFLFSQNAGVRSAALLTGIIIDTPGAVLMSKRLARDPSYAELCLLHALFATDHELAALADWGCSEEAPEHAGLVLGYCGRRRGIEAALGRFQVDQSPGALAGFRFATGYEGPAGEVESWWSANASRFGETRRYLLGRELDPAGFMGGVQRADGRLWRALASECLVSSRGQVRLPVVGFPDTLLAHANGLDAASLDWLG</sequence>
<dbReference type="PANTHER" id="PTHR43289:SF34">
    <property type="entry name" value="SERINE_THREONINE-PROTEIN KINASE YBDM-RELATED"/>
    <property type="match status" value="1"/>
</dbReference>
<dbReference type="Gene3D" id="1.10.510.10">
    <property type="entry name" value="Transferase(Phosphotransferase) domain 1"/>
    <property type="match status" value="1"/>
</dbReference>
<proteinExistence type="predicted"/>
<evidence type="ECO:0000313" key="10">
    <source>
        <dbReference type="EMBL" id="KIG11805.1"/>
    </source>
</evidence>
<dbReference type="InterPro" id="IPR011009">
    <property type="entry name" value="Kinase-like_dom_sf"/>
</dbReference>
<accession>A0A0C2CQ06</accession>
<evidence type="ECO:0000259" key="9">
    <source>
        <dbReference type="PROSITE" id="PS50011"/>
    </source>
</evidence>
<dbReference type="SUPFAM" id="SSF56112">
    <property type="entry name" value="Protein kinase-like (PK-like)"/>
    <property type="match status" value="1"/>
</dbReference>
<dbReference type="EMBL" id="JMCC02000176">
    <property type="protein sequence ID" value="KIG11805.1"/>
    <property type="molecule type" value="Genomic_DNA"/>
</dbReference>
<reference evidence="10 11" key="1">
    <citation type="submission" date="2014-12" db="EMBL/GenBank/DDBJ databases">
        <title>Genome assembly of Enhygromyxa salina DSM 15201.</title>
        <authorList>
            <person name="Sharma G."/>
            <person name="Subramanian S."/>
        </authorList>
    </citation>
    <scope>NUCLEOTIDE SEQUENCE [LARGE SCALE GENOMIC DNA]</scope>
    <source>
        <strain evidence="10 11">DSM 15201</strain>
    </source>
</reference>
<dbReference type="PROSITE" id="PS50011">
    <property type="entry name" value="PROTEIN_KINASE_DOM"/>
    <property type="match status" value="1"/>
</dbReference>
<evidence type="ECO:0000256" key="6">
    <source>
        <dbReference type="ARBA" id="ARBA00022840"/>
    </source>
</evidence>
<keyword evidence="6 7" id="KW-0067">ATP-binding</keyword>
<dbReference type="PROSITE" id="PS00107">
    <property type="entry name" value="PROTEIN_KINASE_ATP"/>
    <property type="match status" value="1"/>
</dbReference>
<keyword evidence="5 10" id="KW-0418">Kinase</keyword>
<dbReference type="PROSITE" id="PS00108">
    <property type="entry name" value="PROTEIN_KINASE_ST"/>
    <property type="match status" value="1"/>
</dbReference>
<dbReference type="InterPro" id="IPR029024">
    <property type="entry name" value="TerB-like"/>
</dbReference>
<dbReference type="SMART" id="SM00220">
    <property type="entry name" value="S_TKc"/>
    <property type="match status" value="1"/>
</dbReference>
<dbReference type="Proteomes" id="UP000031599">
    <property type="component" value="Unassembled WGS sequence"/>
</dbReference>
<feature type="binding site" evidence="7">
    <location>
        <position position="51"/>
    </location>
    <ligand>
        <name>ATP</name>
        <dbReference type="ChEBI" id="CHEBI:30616"/>
    </ligand>
</feature>
<keyword evidence="4 7" id="KW-0547">Nucleotide-binding</keyword>
<dbReference type="AlphaFoldDB" id="A0A0C2CQ06"/>
<dbReference type="Pfam" id="PF00069">
    <property type="entry name" value="Pkinase"/>
    <property type="match status" value="1"/>
</dbReference>
<dbReference type="SUPFAM" id="SSF158682">
    <property type="entry name" value="TerB-like"/>
    <property type="match status" value="1"/>
</dbReference>
<dbReference type="PANTHER" id="PTHR43289">
    <property type="entry name" value="MITOGEN-ACTIVATED PROTEIN KINASE KINASE KINASE 20-RELATED"/>
    <property type="match status" value="1"/>
</dbReference>
<dbReference type="GO" id="GO:0004674">
    <property type="term" value="F:protein serine/threonine kinase activity"/>
    <property type="evidence" value="ECO:0007669"/>
    <property type="project" value="UniProtKB-KW"/>
</dbReference>
<dbReference type="GO" id="GO:0005524">
    <property type="term" value="F:ATP binding"/>
    <property type="evidence" value="ECO:0007669"/>
    <property type="project" value="UniProtKB-UniRule"/>
</dbReference>
<protein>
    <recommendedName>
        <fullName evidence="1">non-specific serine/threonine protein kinase</fullName>
        <ecNumber evidence="1">2.7.11.1</ecNumber>
    </recommendedName>
</protein>
<evidence type="ECO:0000256" key="7">
    <source>
        <dbReference type="PROSITE-ProRule" id="PRU10141"/>
    </source>
</evidence>
<dbReference type="InterPro" id="IPR007791">
    <property type="entry name" value="DjlA_N"/>
</dbReference>
<gene>
    <name evidence="10" type="ORF">DB30_02437</name>
</gene>
<dbReference type="InterPro" id="IPR008271">
    <property type="entry name" value="Ser/Thr_kinase_AS"/>
</dbReference>
<keyword evidence="2 10" id="KW-0723">Serine/threonine-protein kinase</keyword>
<evidence type="ECO:0000256" key="1">
    <source>
        <dbReference type="ARBA" id="ARBA00012513"/>
    </source>
</evidence>
<dbReference type="InterPro" id="IPR017441">
    <property type="entry name" value="Protein_kinase_ATP_BS"/>
</dbReference>
<dbReference type="FunFam" id="1.10.510.10:FF:000021">
    <property type="entry name" value="Serine/threonine protein kinase"/>
    <property type="match status" value="1"/>
</dbReference>
<keyword evidence="3" id="KW-0808">Transferase</keyword>
<dbReference type="CDD" id="cd14014">
    <property type="entry name" value="STKc_PknB_like"/>
    <property type="match status" value="1"/>
</dbReference>
<feature type="region of interest" description="Disordered" evidence="8">
    <location>
        <begin position="505"/>
        <end position="530"/>
    </location>
</feature>
<dbReference type="InterPro" id="IPR000719">
    <property type="entry name" value="Prot_kinase_dom"/>
</dbReference>
<feature type="region of interest" description="Disordered" evidence="8">
    <location>
        <begin position="286"/>
        <end position="305"/>
    </location>
</feature>
<dbReference type="Pfam" id="PF05099">
    <property type="entry name" value="TerB"/>
    <property type="match status" value="1"/>
</dbReference>
<feature type="compositionally biased region" description="Basic and acidic residues" evidence="8">
    <location>
        <begin position="521"/>
        <end position="530"/>
    </location>
</feature>
<evidence type="ECO:0000256" key="3">
    <source>
        <dbReference type="ARBA" id="ARBA00022679"/>
    </source>
</evidence>
<evidence type="ECO:0000256" key="4">
    <source>
        <dbReference type="ARBA" id="ARBA00022741"/>
    </source>
</evidence>
<dbReference type="EC" id="2.7.11.1" evidence="1"/>
<evidence type="ECO:0000256" key="5">
    <source>
        <dbReference type="ARBA" id="ARBA00022777"/>
    </source>
</evidence>